<evidence type="ECO:0000256" key="1">
    <source>
        <dbReference type="SAM" id="MobiDB-lite"/>
    </source>
</evidence>
<gene>
    <name evidence="2" type="ORF">PCOR1329_LOCUS73117</name>
</gene>
<feature type="compositionally biased region" description="Low complexity" evidence="1">
    <location>
        <begin position="411"/>
        <end position="426"/>
    </location>
</feature>
<protein>
    <recommendedName>
        <fullName evidence="4">Rad60/SUMO-like domain-containing protein</fullName>
    </recommendedName>
</protein>
<dbReference type="Proteomes" id="UP001189429">
    <property type="component" value="Unassembled WGS sequence"/>
</dbReference>
<evidence type="ECO:0000313" key="2">
    <source>
        <dbReference type="EMBL" id="CAK0893910.1"/>
    </source>
</evidence>
<organism evidence="2 3">
    <name type="scientific">Prorocentrum cordatum</name>
    <dbReference type="NCBI Taxonomy" id="2364126"/>
    <lineage>
        <taxon>Eukaryota</taxon>
        <taxon>Sar</taxon>
        <taxon>Alveolata</taxon>
        <taxon>Dinophyceae</taxon>
        <taxon>Prorocentrales</taxon>
        <taxon>Prorocentraceae</taxon>
        <taxon>Prorocentrum</taxon>
    </lineage>
</organism>
<comment type="caution">
    <text evidence="2">The sequence shown here is derived from an EMBL/GenBank/DDBJ whole genome shotgun (WGS) entry which is preliminary data.</text>
</comment>
<dbReference type="CDD" id="cd01763">
    <property type="entry name" value="Ubl_SUMO_like"/>
    <property type="match status" value="2"/>
</dbReference>
<feature type="region of interest" description="Disordered" evidence="1">
    <location>
        <begin position="61"/>
        <end position="156"/>
    </location>
</feature>
<name>A0ABN9X816_9DINO</name>
<feature type="region of interest" description="Disordered" evidence="1">
    <location>
        <begin position="252"/>
        <end position="278"/>
    </location>
</feature>
<dbReference type="EMBL" id="CAUYUJ010019826">
    <property type="protein sequence ID" value="CAK0893910.1"/>
    <property type="molecule type" value="Genomic_DNA"/>
</dbReference>
<feature type="compositionally biased region" description="Gly residues" evidence="1">
    <location>
        <begin position="132"/>
        <end position="156"/>
    </location>
</feature>
<keyword evidence="3" id="KW-1185">Reference proteome</keyword>
<evidence type="ECO:0008006" key="4">
    <source>
        <dbReference type="Google" id="ProtNLM"/>
    </source>
</evidence>
<dbReference type="PANTHER" id="PTHR10562">
    <property type="entry name" value="SMALL UBIQUITIN-RELATED MODIFIER"/>
    <property type="match status" value="1"/>
</dbReference>
<dbReference type="Gene3D" id="3.10.20.90">
    <property type="entry name" value="Phosphatidylinositol 3-kinase Catalytic Subunit, Chain A, domain 1"/>
    <property type="match status" value="3"/>
</dbReference>
<sequence>MVVDFKTGMGRPLGKLMAAWCRHCGVPEGEARFELAGRAERLRPSDTLQGLGVGAAGQPVRIDAVPDGADGPADDPTAELAAEQAARREPGGAEQAPALLPPAAIPAEAAVGSPPPGSEPQGRRPPEQASGATGGGPADSGGAASGGGAAPPPTGVGGGGALGAAAAPGPGKVTVQVVATAADGELAQLDFRMRPEATFSKLMVAWCRENQVDVGAAAFFLEESRRELAPEDSPASIGCGLDAGVLRLRAEPRGGPGAEGFAEQAPSPEAPQPGAPDLREAAAGPAVKVEGEKVLVQVVAESEDGQLVVDFTVKRDTPLRKVMEAWCNHNGLDVGAALFRLDDEGGGAGREVRPEDTLASLGCRPEPGAGAVVLRAQPRDEDGPEAAASSGAAAAAAAGGRPPAAEPPAPAAAAEGHGPPLAAAEGRGPPGPEARLAGRWGARQGRKFPVGVLSRQMRAEAATHSHF</sequence>
<accession>A0ABN9X816</accession>
<feature type="compositionally biased region" description="Low complexity" evidence="1">
    <location>
        <begin position="385"/>
        <end position="403"/>
    </location>
</feature>
<reference evidence="2" key="1">
    <citation type="submission" date="2023-10" db="EMBL/GenBank/DDBJ databases">
        <authorList>
            <person name="Chen Y."/>
            <person name="Shah S."/>
            <person name="Dougan E. K."/>
            <person name="Thang M."/>
            <person name="Chan C."/>
        </authorList>
    </citation>
    <scope>NUCLEOTIDE SEQUENCE [LARGE SCALE GENOMIC DNA]</scope>
</reference>
<feature type="region of interest" description="Disordered" evidence="1">
    <location>
        <begin position="379"/>
        <end position="448"/>
    </location>
</feature>
<evidence type="ECO:0000313" key="3">
    <source>
        <dbReference type="Proteomes" id="UP001189429"/>
    </source>
</evidence>
<proteinExistence type="predicted"/>